<keyword evidence="5" id="KW-0406">Ion transport</keyword>
<dbReference type="CDD" id="cd03257">
    <property type="entry name" value="ABC_NikE_OppD_transporters"/>
    <property type="match status" value="1"/>
</dbReference>
<dbReference type="InterPro" id="IPR014137">
    <property type="entry name" value="Nickel_NikE"/>
</dbReference>
<proteinExistence type="predicted"/>
<dbReference type="InterPro" id="IPR017871">
    <property type="entry name" value="ABC_transporter-like_CS"/>
</dbReference>
<dbReference type="GO" id="GO:0015413">
    <property type="term" value="F:ABC-type nickel transporter activity"/>
    <property type="evidence" value="ECO:0007669"/>
    <property type="project" value="InterPro"/>
</dbReference>
<dbReference type="SMART" id="SM00382">
    <property type="entry name" value="AAA"/>
    <property type="match status" value="1"/>
</dbReference>
<evidence type="ECO:0000313" key="8">
    <source>
        <dbReference type="Proteomes" id="UP000285120"/>
    </source>
</evidence>
<dbReference type="PANTHER" id="PTHR43776:SF8">
    <property type="entry name" value="ABC TRANSPORTER, ATP-BINDING PROTEIN"/>
    <property type="match status" value="1"/>
</dbReference>
<dbReference type="NCBIfam" id="TIGR02769">
    <property type="entry name" value="nickel_nikE"/>
    <property type="match status" value="1"/>
</dbReference>
<dbReference type="GO" id="GO:0005524">
    <property type="term" value="F:ATP binding"/>
    <property type="evidence" value="ECO:0007669"/>
    <property type="project" value="UniProtKB-KW"/>
</dbReference>
<keyword evidence="1" id="KW-0813">Transport</keyword>
<dbReference type="InterPro" id="IPR050319">
    <property type="entry name" value="ABC_transp_ATP-bind"/>
</dbReference>
<gene>
    <name evidence="7" type="ORF">ATL39_0199</name>
</gene>
<dbReference type="GO" id="GO:0005886">
    <property type="term" value="C:plasma membrane"/>
    <property type="evidence" value="ECO:0007669"/>
    <property type="project" value="InterPro"/>
</dbReference>
<dbReference type="GO" id="GO:0016887">
    <property type="term" value="F:ATP hydrolysis activity"/>
    <property type="evidence" value="ECO:0007669"/>
    <property type="project" value="InterPro"/>
</dbReference>
<dbReference type="GO" id="GO:0016151">
    <property type="term" value="F:nickel cation binding"/>
    <property type="evidence" value="ECO:0007669"/>
    <property type="project" value="InterPro"/>
</dbReference>
<evidence type="ECO:0000256" key="1">
    <source>
        <dbReference type="ARBA" id="ARBA00022448"/>
    </source>
</evidence>
<dbReference type="AlphaFoldDB" id="A0A419V7F3"/>
<dbReference type="PROSITE" id="PS00211">
    <property type="entry name" value="ABC_TRANSPORTER_1"/>
    <property type="match status" value="1"/>
</dbReference>
<dbReference type="InterPro" id="IPR027417">
    <property type="entry name" value="P-loop_NTPase"/>
</dbReference>
<sequence length="270" mass="30268">MSLLEVKDVTHTYGSARSFLPIRRKETQVLSNVSLTVEQGMCMGLIGTSGAGKSTLGKVILGLEKPKKGQVLFQGEDLYTMTAAARRKMRRDLQVVFQDSYSSVNPRLTAEQIIGEPLDNYEKLSVSEQKRTVAQLLEMVGLHAEDMKKRPGQFSGGQLQRISIARSIALKPKMIVLDESVSSLDMVTQTNILHLLQELKNEYSLSYLFITHDIRAAYFISDAMIVMENGRIVETCYDKNDIFTSEQPKVKELVASILPEHPKDRTITGR</sequence>
<dbReference type="EMBL" id="RAPK01000006">
    <property type="protein sequence ID" value="RKD75987.1"/>
    <property type="molecule type" value="Genomic_DNA"/>
</dbReference>
<reference evidence="7 8" key="1">
    <citation type="submission" date="2018-09" db="EMBL/GenBank/DDBJ databases">
        <title>Genomic Encyclopedia of Archaeal and Bacterial Type Strains, Phase II (KMG-II): from individual species to whole genera.</title>
        <authorList>
            <person name="Goeker M."/>
        </authorList>
    </citation>
    <scope>NUCLEOTIDE SEQUENCE [LARGE SCALE GENOMIC DNA]</scope>
    <source>
        <strain evidence="7 8">DSM 17008</strain>
    </source>
</reference>
<feature type="domain" description="ABC transporter" evidence="6">
    <location>
        <begin position="4"/>
        <end position="254"/>
    </location>
</feature>
<evidence type="ECO:0000313" key="7">
    <source>
        <dbReference type="EMBL" id="RKD75987.1"/>
    </source>
</evidence>
<dbReference type="OrthoDB" id="9802264at2"/>
<evidence type="ECO:0000259" key="6">
    <source>
        <dbReference type="PROSITE" id="PS50893"/>
    </source>
</evidence>
<evidence type="ECO:0000256" key="4">
    <source>
        <dbReference type="ARBA" id="ARBA00022840"/>
    </source>
</evidence>
<keyword evidence="3" id="KW-0547">Nucleotide-binding</keyword>
<evidence type="ECO:0000256" key="3">
    <source>
        <dbReference type="ARBA" id="ARBA00022741"/>
    </source>
</evidence>
<dbReference type="InterPro" id="IPR003593">
    <property type="entry name" value="AAA+_ATPase"/>
</dbReference>
<organism evidence="7 8">
    <name type="scientific">Sinobaca qinghaiensis</name>
    <dbReference type="NCBI Taxonomy" id="342944"/>
    <lineage>
        <taxon>Bacteria</taxon>
        <taxon>Bacillati</taxon>
        <taxon>Bacillota</taxon>
        <taxon>Bacilli</taxon>
        <taxon>Bacillales</taxon>
        <taxon>Sporolactobacillaceae</taxon>
        <taxon>Sinobaca</taxon>
    </lineage>
</organism>
<keyword evidence="2" id="KW-0533">Nickel</keyword>
<name>A0A419V7F3_9BACL</name>
<dbReference type="InterPro" id="IPR003439">
    <property type="entry name" value="ABC_transporter-like_ATP-bd"/>
</dbReference>
<dbReference type="RefSeq" id="WP_120191411.1">
    <property type="nucleotide sequence ID" value="NZ_RAPK01000006.1"/>
</dbReference>
<keyword evidence="8" id="KW-1185">Reference proteome</keyword>
<evidence type="ECO:0000256" key="5">
    <source>
        <dbReference type="ARBA" id="ARBA00023112"/>
    </source>
</evidence>
<protein>
    <submittedName>
        <fullName evidence="7">Nickel transport system ATP-binding protein</fullName>
    </submittedName>
</protein>
<dbReference type="PANTHER" id="PTHR43776">
    <property type="entry name" value="TRANSPORT ATP-BINDING PROTEIN"/>
    <property type="match status" value="1"/>
</dbReference>
<keyword evidence="4 7" id="KW-0067">ATP-binding</keyword>
<dbReference type="SUPFAM" id="SSF52540">
    <property type="entry name" value="P-loop containing nucleoside triphosphate hydrolases"/>
    <property type="match status" value="1"/>
</dbReference>
<evidence type="ECO:0000256" key="2">
    <source>
        <dbReference type="ARBA" id="ARBA00022596"/>
    </source>
</evidence>
<comment type="caution">
    <text evidence="7">The sequence shown here is derived from an EMBL/GenBank/DDBJ whole genome shotgun (WGS) entry which is preliminary data.</text>
</comment>
<dbReference type="Gene3D" id="3.40.50.300">
    <property type="entry name" value="P-loop containing nucleotide triphosphate hydrolases"/>
    <property type="match status" value="1"/>
</dbReference>
<dbReference type="Proteomes" id="UP000285120">
    <property type="component" value="Unassembled WGS sequence"/>
</dbReference>
<keyword evidence="5" id="KW-0921">Nickel transport</keyword>
<dbReference type="Pfam" id="PF00005">
    <property type="entry name" value="ABC_tran"/>
    <property type="match status" value="1"/>
</dbReference>
<dbReference type="PROSITE" id="PS50893">
    <property type="entry name" value="ABC_TRANSPORTER_2"/>
    <property type="match status" value="1"/>
</dbReference>
<accession>A0A419V7F3</accession>